<dbReference type="STRING" id="936756.ATE80_04180"/>
<keyword evidence="3" id="KW-1185">Reference proteome</keyword>
<reference evidence="2 3" key="1">
    <citation type="submission" date="2015-11" db="EMBL/GenBank/DDBJ databases">
        <title>Genome-wide analysis reveals the secondary metabolome in Streptomyces kanasensis ZX01.</title>
        <authorList>
            <person name="Zhang G."/>
            <person name="Han L."/>
            <person name="Feng J."/>
            <person name="Zhang X."/>
        </authorList>
    </citation>
    <scope>NUCLEOTIDE SEQUENCE [LARGE SCALE GENOMIC DNA]</scope>
    <source>
        <strain evidence="2 3">ZX01</strain>
    </source>
</reference>
<dbReference type="EMBL" id="LNSV01000006">
    <property type="protein sequence ID" value="KUH40057.1"/>
    <property type="molecule type" value="Genomic_DNA"/>
</dbReference>
<dbReference type="Proteomes" id="UP000054011">
    <property type="component" value="Unassembled WGS sequence"/>
</dbReference>
<evidence type="ECO:0000256" key="1">
    <source>
        <dbReference type="SAM" id="MobiDB-lite"/>
    </source>
</evidence>
<name>A0A117IXF4_9ACTN</name>
<feature type="compositionally biased region" description="Basic and acidic residues" evidence="1">
    <location>
        <begin position="27"/>
        <end position="36"/>
    </location>
</feature>
<comment type="caution">
    <text evidence="2">The sequence shown here is derived from an EMBL/GenBank/DDBJ whole genome shotgun (WGS) entry which is preliminary data.</text>
</comment>
<feature type="compositionally biased region" description="Basic and acidic residues" evidence="1">
    <location>
        <begin position="1"/>
        <end position="18"/>
    </location>
</feature>
<organism evidence="2 3">
    <name type="scientific">Streptomyces kanasensis</name>
    <dbReference type="NCBI Taxonomy" id="936756"/>
    <lineage>
        <taxon>Bacteria</taxon>
        <taxon>Bacillati</taxon>
        <taxon>Actinomycetota</taxon>
        <taxon>Actinomycetes</taxon>
        <taxon>Kitasatosporales</taxon>
        <taxon>Streptomycetaceae</taxon>
        <taxon>Streptomyces</taxon>
    </lineage>
</organism>
<dbReference type="AlphaFoldDB" id="A0A117IXF4"/>
<feature type="compositionally biased region" description="Basic and acidic residues" evidence="1">
    <location>
        <begin position="61"/>
        <end position="72"/>
    </location>
</feature>
<evidence type="ECO:0000313" key="2">
    <source>
        <dbReference type="EMBL" id="KUH40057.1"/>
    </source>
</evidence>
<evidence type="ECO:0000313" key="3">
    <source>
        <dbReference type="Proteomes" id="UP000054011"/>
    </source>
</evidence>
<feature type="region of interest" description="Disordered" evidence="1">
    <location>
        <begin position="1"/>
        <end position="72"/>
    </location>
</feature>
<protein>
    <submittedName>
        <fullName evidence="2">Uncharacterized protein</fullName>
    </submittedName>
</protein>
<sequence>MPGRAADRAAERARERAAEAPGAGSGAERDAGRRDVPGTASTAEGYRPGEGTAGGEALAGVEKDPREDDREE</sequence>
<accession>A0A117IXF4</accession>
<gene>
    <name evidence="2" type="ORF">ATE80_04180</name>
</gene>
<proteinExistence type="predicted"/>